<dbReference type="Proteomes" id="UP000704529">
    <property type="component" value="Unassembled WGS sequence"/>
</dbReference>
<keyword evidence="1" id="KW-0812">Transmembrane</keyword>
<keyword evidence="1" id="KW-0472">Membrane</keyword>
<organism evidence="2 3">
    <name type="scientific">Sphingomonas yabuuchiae</name>
    <dbReference type="NCBI Taxonomy" id="172044"/>
    <lineage>
        <taxon>Bacteria</taxon>
        <taxon>Pseudomonadati</taxon>
        <taxon>Pseudomonadota</taxon>
        <taxon>Alphaproteobacteria</taxon>
        <taxon>Sphingomonadales</taxon>
        <taxon>Sphingomonadaceae</taxon>
        <taxon>Sphingomonas</taxon>
    </lineage>
</organism>
<protein>
    <submittedName>
        <fullName evidence="2">Uncharacterized protein</fullName>
    </submittedName>
</protein>
<accession>A0AA41A154</accession>
<sequence>MNESKPDRRRFGISWPMAVAILAGAAILCWVAVANGFPLVFADSGTYLRIPLELFYPTDRPPVYGLAIGLPLWTTGVWGIVAVQAIGSVLMIAMTLAIGGGRLHARDVVATCALLGLGSSLPWFVGQIMPDIATGFVPLALFAMLARPSDTPLWQRAGLAVLLALLIAVHFSHVLLTVGLLVLAAVAMLVSGTGWRETIRRSLPAALAIALTLLGLSGLNRVAGYEFRPALSSDTFLLARLFDGHVAQPTLARLCREGTLAHCAVRPLVDDPLVAKPGQAYLWDRRSPLGAMLHRDRPGVIAEQRMIIRDVLHDDPGGVATLAWQGFAEQLSTVRKGVLPPYAADMQIVRILKTRLPDAYQAFAVSRQQRGALDPLKFAPDVAVAVAVVLLLPLMLVWAVRQRRWPLLGLTGLVVATLLLNAAITGDLSGPDDRYQSRVLWLLPLLAACFVIGTQRRPVLDRSDIALN</sequence>
<name>A0AA41A154_9SPHN</name>
<feature type="transmembrane region" description="Helical" evidence="1">
    <location>
        <begin position="407"/>
        <end position="426"/>
    </location>
</feature>
<evidence type="ECO:0000256" key="1">
    <source>
        <dbReference type="SAM" id="Phobius"/>
    </source>
</evidence>
<dbReference type="EMBL" id="JAFHKU010000135">
    <property type="protein sequence ID" value="MBN3560163.1"/>
    <property type="molecule type" value="Genomic_DNA"/>
</dbReference>
<feature type="transmembrane region" description="Helical" evidence="1">
    <location>
        <begin position="157"/>
        <end position="190"/>
    </location>
</feature>
<dbReference type="AlphaFoldDB" id="A0AA41A154"/>
<feature type="transmembrane region" description="Helical" evidence="1">
    <location>
        <begin position="382"/>
        <end position="400"/>
    </location>
</feature>
<feature type="transmembrane region" description="Helical" evidence="1">
    <location>
        <begin position="66"/>
        <end position="96"/>
    </location>
</feature>
<evidence type="ECO:0000313" key="2">
    <source>
        <dbReference type="EMBL" id="MBN3560163.1"/>
    </source>
</evidence>
<comment type="caution">
    <text evidence="2">The sequence shown here is derived from an EMBL/GenBank/DDBJ whole genome shotgun (WGS) entry which is preliminary data.</text>
</comment>
<evidence type="ECO:0000313" key="3">
    <source>
        <dbReference type="Proteomes" id="UP000704529"/>
    </source>
</evidence>
<feature type="transmembrane region" description="Helical" evidence="1">
    <location>
        <begin position="438"/>
        <end position="454"/>
    </location>
</feature>
<gene>
    <name evidence="2" type="ORF">JYA60_18225</name>
</gene>
<keyword evidence="1" id="KW-1133">Transmembrane helix</keyword>
<feature type="transmembrane region" description="Helical" evidence="1">
    <location>
        <begin position="202"/>
        <end position="223"/>
    </location>
</feature>
<proteinExistence type="predicted"/>
<dbReference type="RefSeq" id="WP_184105493.1">
    <property type="nucleotide sequence ID" value="NZ_JBHMAL010000020.1"/>
</dbReference>
<reference evidence="2" key="1">
    <citation type="submission" date="2021-01" db="EMBL/GenBank/DDBJ databases">
        <title>Genome Sequencing of Type Strains.</title>
        <authorList>
            <person name="Lemaire J.F."/>
            <person name="Inderbitzin P."/>
            <person name="Collins S.B."/>
            <person name="Wespe N."/>
            <person name="Knight-Connoni V."/>
        </authorList>
    </citation>
    <scope>NUCLEOTIDE SEQUENCE</scope>
    <source>
        <strain evidence="2">DSM 14562</strain>
    </source>
</reference>